<reference evidence="1 2" key="1">
    <citation type="submission" date="2018-11" db="EMBL/GenBank/DDBJ databases">
        <authorList>
            <consortium name="Pathogen Informatics"/>
        </authorList>
    </citation>
    <scope>NUCLEOTIDE SEQUENCE [LARGE SCALE GENOMIC DNA]</scope>
</reference>
<evidence type="ECO:0000313" key="1">
    <source>
        <dbReference type="EMBL" id="VDP61322.1"/>
    </source>
</evidence>
<gene>
    <name evidence="1" type="ORF">HPBE_LOCUS27147</name>
</gene>
<reference evidence="3" key="2">
    <citation type="submission" date="2019-09" db="UniProtKB">
        <authorList>
            <consortium name="WormBaseParasite"/>
        </authorList>
    </citation>
    <scope>IDENTIFICATION</scope>
</reference>
<dbReference type="PANTHER" id="PTHR34150">
    <property type="entry name" value="PROTEIN CBG08832-RELATED"/>
    <property type="match status" value="1"/>
</dbReference>
<accession>A0A3P8EBB7</accession>
<dbReference type="EMBL" id="UZAH01042184">
    <property type="protein sequence ID" value="VDP61322.1"/>
    <property type="molecule type" value="Genomic_DNA"/>
</dbReference>
<dbReference type="AlphaFoldDB" id="A0A183GWS8"/>
<organism evidence="2 3">
    <name type="scientific">Heligmosomoides polygyrus</name>
    <name type="common">Parasitic roundworm</name>
    <dbReference type="NCBI Taxonomy" id="6339"/>
    <lineage>
        <taxon>Eukaryota</taxon>
        <taxon>Metazoa</taxon>
        <taxon>Ecdysozoa</taxon>
        <taxon>Nematoda</taxon>
        <taxon>Chromadorea</taxon>
        <taxon>Rhabditida</taxon>
        <taxon>Rhabditina</taxon>
        <taxon>Rhabditomorpha</taxon>
        <taxon>Strongyloidea</taxon>
        <taxon>Heligmosomidae</taxon>
        <taxon>Heligmosomoides</taxon>
    </lineage>
</organism>
<protein>
    <submittedName>
        <fullName evidence="3">CC domain-containing protein</fullName>
    </submittedName>
</protein>
<proteinExistence type="predicted"/>
<dbReference type="OrthoDB" id="5775165at2759"/>
<dbReference type="WBParaSite" id="HPBE_0002714801-mRNA-1">
    <property type="protein sequence ID" value="HPBE_0002714801-mRNA-1"/>
    <property type="gene ID" value="HPBE_0002714801"/>
</dbReference>
<keyword evidence="2" id="KW-1185">Reference proteome</keyword>
<dbReference type="PANTHER" id="PTHR34150:SF3">
    <property type="entry name" value="CC DOMAIN-CONTAINING PROTEIN"/>
    <property type="match status" value="1"/>
</dbReference>
<sequence length="102" mass="10546">MRCSSTMECSNGQTCINGLCCTTTGNEWENACAGMTAIASCTNGSCGSFACTTSNYCCECEYGRTSGVCGNGCAPGFYCAENGYCCPSCPNGLFTISVIRAH</sequence>
<evidence type="ECO:0000313" key="2">
    <source>
        <dbReference type="Proteomes" id="UP000050761"/>
    </source>
</evidence>
<dbReference type="Proteomes" id="UP000050761">
    <property type="component" value="Unassembled WGS sequence"/>
</dbReference>
<evidence type="ECO:0000313" key="3">
    <source>
        <dbReference type="WBParaSite" id="HPBE_0002714801-mRNA-1"/>
    </source>
</evidence>
<name>A0A183GWS8_HELPZ</name>
<accession>A0A183GWS8</accession>